<proteinExistence type="inferred from homology"/>
<dbReference type="AlphaFoldDB" id="A0A7W9ELQ6"/>
<feature type="chain" id="PRO_5031194872" evidence="4">
    <location>
        <begin position="24"/>
        <end position="421"/>
    </location>
</feature>
<sequence>MKRLKSALAALAVATGLGSPAFADTTLNVHYPMPGFFKDVMADISKKFEEENPDIKINFVSPSATYEEGIQTIMRQAGTSEMPDITFTGLNRLRVLAERNIGVDMKPLVEKETDMEAQGFTDHLLSLARVGDRQVGLAFATSNPIMYYNADLVRAAGGNPDTPPTTWDEVIALGGKIKALGDGNEGIDFRWQGDDWMFSALLFGAGGTMLSEDEKKVAFDGPEGLEAFKMVDRMVKEGGMPVLTKAAGEQAFAAGKVGFEFQTTGALRNTIKNVGDKFDLRTAKIPLINSEKGHLPTGGNAVVILTEDRSKLDAAWKFAKFAAGPYGASVVVPGTGYVPNNELAAKSDDYLGKFYEENPLFKAGLSQMDRMIPWYAFPGSNGVKVTQTIVDNLSRVVEQSATPEDALADAAKEVQRLLPRK</sequence>
<comment type="similarity">
    <text evidence="2">Belongs to the bacterial solute-binding protein 1 family.</text>
</comment>
<organism evidence="5 6">
    <name type="scientific">Brucella daejeonensis</name>
    <dbReference type="NCBI Taxonomy" id="659015"/>
    <lineage>
        <taxon>Bacteria</taxon>
        <taxon>Pseudomonadati</taxon>
        <taxon>Pseudomonadota</taxon>
        <taxon>Alphaproteobacteria</taxon>
        <taxon>Hyphomicrobiales</taxon>
        <taxon>Brucellaceae</taxon>
        <taxon>Brucella/Ochrobactrum group</taxon>
        <taxon>Brucella</taxon>
    </lineage>
</organism>
<keyword evidence="5" id="KW-0762">Sugar transport</keyword>
<reference evidence="5 6" key="1">
    <citation type="submission" date="2020-08" db="EMBL/GenBank/DDBJ databases">
        <title>Genomic Encyclopedia of Type Strains, Phase IV (KMG-IV): sequencing the most valuable type-strain genomes for metagenomic binning, comparative biology and taxonomic classification.</title>
        <authorList>
            <person name="Goeker M."/>
        </authorList>
    </citation>
    <scope>NUCLEOTIDE SEQUENCE [LARGE SCALE GENOMIC DNA]</scope>
    <source>
        <strain evidence="5 6">DSM 26944</strain>
    </source>
</reference>
<feature type="signal peptide" evidence="4">
    <location>
        <begin position="1"/>
        <end position="23"/>
    </location>
</feature>
<dbReference type="PANTHER" id="PTHR43649:SF12">
    <property type="entry name" value="DIACETYLCHITOBIOSE BINDING PROTEIN DASA"/>
    <property type="match status" value="1"/>
</dbReference>
<keyword evidence="6" id="KW-1185">Reference proteome</keyword>
<dbReference type="SUPFAM" id="SSF53850">
    <property type="entry name" value="Periplasmic binding protein-like II"/>
    <property type="match status" value="1"/>
</dbReference>
<keyword evidence="3" id="KW-0574">Periplasm</keyword>
<evidence type="ECO:0000256" key="3">
    <source>
        <dbReference type="ARBA" id="ARBA00022764"/>
    </source>
</evidence>
<dbReference type="Gene3D" id="3.40.190.10">
    <property type="entry name" value="Periplasmic binding protein-like II"/>
    <property type="match status" value="2"/>
</dbReference>
<dbReference type="CDD" id="cd14748">
    <property type="entry name" value="PBP2_UgpB"/>
    <property type="match status" value="1"/>
</dbReference>
<dbReference type="InterPro" id="IPR006059">
    <property type="entry name" value="SBP"/>
</dbReference>
<comment type="caution">
    <text evidence="5">The sequence shown here is derived from an EMBL/GenBank/DDBJ whole genome shotgun (WGS) entry which is preliminary data.</text>
</comment>
<dbReference type="Pfam" id="PF13416">
    <property type="entry name" value="SBP_bac_8"/>
    <property type="match status" value="1"/>
</dbReference>
<name>A0A7W9ELQ6_9HYPH</name>
<dbReference type="InterPro" id="IPR050490">
    <property type="entry name" value="Bact_solute-bd_prot1"/>
</dbReference>
<accession>A0A7W9ELQ6</accession>
<keyword evidence="4" id="KW-0732">Signal</keyword>
<protein>
    <submittedName>
        <fullName evidence="5">Multiple sugar transport system substrate-binding protein</fullName>
    </submittedName>
</protein>
<gene>
    <name evidence="5" type="ORF">FHS76_002483</name>
</gene>
<evidence type="ECO:0000256" key="4">
    <source>
        <dbReference type="SAM" id="SignalP"/>
    </source>
</evidence>
<dbReference type="GO" id="GO:0042597">
    <property type="term" value="C:periplasmic space"/>
    <property type="evidence" value="ECO:0007669"/>
    <property type="project" value="UniProtKB-SubCell"/>
</dbReference>
<evidence type="ECO:0000256" key="2">
    <source>
        <dbReference type="ARBA" id="ARBA00008520"/>
    </source>
</evidence>
<comment type="subcellular location">
    <subcellularLocation>
        <location evidence="1">Periplasm</location>
    </subcellularLocation>
</comment>
<evidence type="ECO:0000313" key="5">
    <source>
        <dbReference type="EMBL" id="MBB5702599.1"/>
    </source>
</evidence>
<evidence type="ECO:0000313" key="6">
    <source>
        <dbReference type="Proteomes" id="UP000555546"/>
    </source>
</evidence>
<dbReference type="EMBL" id="JACIJG010000008">
    <property type="protein sequence ID" value="MBB5702599.1"/>
    <property type="molecule type" value="Genomic_DNA"/>
</dbReference>
<evidence type="ECO:0000256" key="1">
    <source>
        <dbReference type="ARBA" id="ARBA00004418"/>
    </source>
</evidence>
<dbReference type="PANTHER" id="PTHR43649">
    <property type="entry name" value="ARABINOSE-BINDING PROTEIN-RELATED"/>
    <property type="match status" value="1"/>
</dbReference>
<keyword evidence="5" id="KW-0813">Transport</keyword>
<dbReference type="RefSeq" id="WP_183652699.1">
    <property type="nucleotide sequence ID" value="NZ_JACIJG010000008.1"/>
</dbReference>
<dbReference type="Proteomes" id="UP000555546">
    <property type="component" value="Unassembled WGS sequence"/>
</dbReference>